<keyword evidence="3" id="KW-1185">Reference proteome</keyword>
<proteinExistence type="predicted"/>
<dbReference type="Proteomes" id="UP001497453">
    <property type="component" value="Chromosome 2"/>
</dbReference>
<gene>
    <name evidence="2" type="ORF">GFSPODELE1_LOCUS3580</name>
</gene>
<evidence type="ECO:0000313" key="3">
    <source>
        <dbReference type="Proteomes" id="UP001497453"/>
    </source>
</evidence>
<protein>
    <submittedName>
        <fullName evidence="2">Uncharacterized protein</fullName>
    </submittedName>
</protein>
<name>A0ABP1D0J1_9APHY</name>
<evidence type="ECO:0000256" key="1">
    <source>
        <dbReference type="SAM" id="MobiDB-lite"/>
    </source>
</evidence>
<dbReference type="EMBL" id="OZ037945">
    <property type="protein sequence ID" value="CAL1701416.1"/>
    <property type="molecule type" value="Genomic_DNA"/>
</dbReference>
<feature type="region of interest" description="Disordered" evidence="1">
    <location>
        <begin position="1"/>
        <end position="28"/>
    </location>
</feature>
<accession>A0ABP1D0J1</accession>
<feature type="compositionally biased region" description="Gly residues" evidence="1">
    <location>
        <begin position="1"/>
        <end position="12"/>
    </location>
</feature>
<evidence type="ECO:0000313" key="2">
    <source>
        <dbReference type="EMBL" id="CAL1701416.1"/>
    </source>
</evidence>
<sequence length="156" mass="16717">MDTGWCVGGGGGREGREDGGGPSGSGGVHGGKCISCTCPICRPGIANSVEYAAVASVSRPNEEYVLSFSPNSISTTTLSDKLTSWVITGVPFRISGYYSIQLKHNYSSPECNRQPTSPACKPSYPLSELEFRHFLTLSVVPQYDLVRWVSWATTTS</sequence>
<organism evidence="2 3">
    <name type="scientific">Somion occarium</name>
    <dbReference type="NCBI Taxonomy" id="3059160"/>
    <lineage>
        <taxon>Eukaryota</taxon>
        <taxon>Fungi</taxon>
        <taxon>Dikarya</taxon>
        <taxon>Basidiomycota</taxon>
        <taxon>Agaricomycotina</taxon>
        <taxon>Agaricomycetes</taxon>
        <taxon>Polyporales</taxon>
        <taxon>Cerrenaceae</taxon>
        <taxon>Somion</taxon>
    </lineage>
</organism>
<reference evidence="3" key="1">
    <citation type="submission" date="2024-04" db="EMBL/GenBank/DDBJ databases">
        <authorList>
            <person name="Shaw F."/>
            <person name="Minotto A."/>
        </authorList>
    </citation>
    <scope>NUCLEOTIDE SEQUENCE [LARGE SCALE GENOMIC DNA]</scope>
</reference>